<evidence type="ECO:0000313" key="2">
    <source>
        <dbReference type="Proteomes" id="UP000219072"/>
    </source>
</evidence>
<protein>
    <recommendedName>
        <fullName evidence="3">Immunity protein 26</fullName>
    </recommendedName>
</protein>
<evidence type="ECO:0000313" key="1">
    <source>
        <dbReference type="EMBL" id="SOD64023.1"/>
    </source>
</evidence>
<dbReference type="Proteomes" id="UP000219072">
    <property type="component" value="Unassembled WGS sequence"/>
</dbReference>
<keyword evidence="2" id="KW-1185">Reference proteome</keyword>
<dbReference type="RefSeq" id="WP_097232479.1">
    <property type="nucleotide sequence ID" value="NZ_OCNE01000014.1"/>
</dbReference>
<reference evidence="1 2" key="1">
    <citation type="submission" date="2017-09" db="EMBL/GenBank/DDBJ databases">
        <authorList>
            <person name="Ehlers B."/>
            <person name="Leendertz F.H."/>
        </authorList>
    </citation>
    <scope>NUCLEOTIDE SEQUENCE [LARGE SCALE GENOMIC DNA]</scope>
    <source>
        <strain evidence="1 2">CGMCC 4.7095</strain>
    </source>
</reference>
<dbReference type="EMBL" id="OCNE01000014">
    <property type="protein sequence ID" value="SOD64023.1"/>
    <property type="molecule type" value="Genomic_DNA"/>
</dbReference>
<sequence length="313" mass="32669">MSDKSSSPGLTEADAETAVPRLAAVVGGLAERFGGPPTLGELLELLGWSLPTAGDALAEAVALPQRFRANVRGGRRYEPPAGSRVPELADAEFAEAGTLSLFLAERVGARTGRPVTVAELTAALATVLGSAVASGAVTLADVEKGEPVRLAPLSPPKRVPKPRVGDVVAIPTPEGGHHRLAVILARDRFGTALGVLRGTFTLPRIGGGRPPEFHPRAVYTEEQSIASGAWRVVDHDPSLAARFPREPEIYHRADTLPPGTVDSAYGAAETAAGALRPVDRDEAEAVGLLDGSYRQTYLSADVPGLLERGGFSF</sequence>
<organism evidence="1 2">
    <name type="scientific">Streptomyces zhaozhouensis</name>
    <dbReference type="NCBI Taxonomy" id="1300267"/>
    <lineage>
        <taxon>Bacteria</taxon>
        <taxon>Bacillati</taxon>
        <taxon>Actinomycetota</taxon>
        <taxon>Actinomycetes</taxon>
        <taxon>Kitasatosporales</taxon>
        <taxon>Streptomycetaceae</taxon>
        <taxon>Streptomyces</taxon>
    </lineage>
</organism>
<evidence type="ECO:0008006" key="3">
    <source>
        <dbReference type="Google" id="ProtNLM"/>
    </source>
</evidence>
<dbReference type="OrthoDB" id="3405600at2"/>
<accession>A0A286DZH7</accession>
<proteinExistence type="predicted"/>
<name>A0A286DZH7_9ACTN</name>
<dbReference type="AlphaFoldDB" id="A0A286DZH7"/>
<gene>
    <name evidence="1" type="ORF">SAMN06297387_1142</name>
</gene>